<comment type="catalytic activity">
    <reaction evidence="1">
        <text>a 1,2-diacyl-sn-glycero-3-phosphocholine + H2O = a 1,2-diacyl-sn-glycero-3-phosphate + choline + H(+)</text>
        <dbReference type="Rhea" id="RHEA:14445"/>
        <dbReference type="ChEBI" id="CHEBI:15354"/>
        <dbReference type="ChEBI" id="CHEBI:15377"/>
        <dbReference type="ChEBI" id="CHEBI:15378"/>
        <dbReference type="ChEBI" id="CHEBI:57643"/>
        <dbReference type="ChEBI" id="CHEBI:58608"/>
        <dbReference type="EC" id="3.1.4.4"/>
    </reaction>
</comment>
<dbReference type="PANTHER" id="PTHR43856">
    <property type="entry name" value="CARDIOLIPIN HYDROLASE"/>
    <property type="match status" value="1"/>
</dbReference>
<dbReference type="GO" id="GO:0016891">
    <property type="term" value="F:RNA endonuclease activity producing 5'-phosphomonoesters, hydrolytic mechanism"/>
    <property type="evidence" value="ECO:0007669"/>
    <property type="project" value="TreeGrafter"/>
</dbReference>
<evidence type="ECO:0000256" key="3">
    <source>
        <dbReference type="ARBA" id="ARBA00012027"/>
    </source>
</evidence>
<evidence type="ECO:0000259" key="7">
    <source>
        <dbReference type="PROSITE" id="PS50035"/>
    </source>
</evidence>
<keyword evidence="4" id="KW-0378">Hydrolase</keyword>
<evidence type="ECO:0000256" key="4">
    <source>
        <dbReference type="ARBA" id="ARBA00022801"/>
    </source>
</evidence>
<dbReference type="EC" id="3.1.4.4" evidence="3"/>
<evidence type="ECO:0000256" key="5">
    <source>
        <dbReference type="ARBA" id="ARBA00022963"/>
    </source>
</evidence>
<evidence type="ECO:0000256" key="6">
    <source>
        <dbReference type="ARBA" id="ARBA00023098"/>
    </source>
</evidence>
<evidence type="ECO:0000313" key="8">
    <source>
        <dbReference type="EMBL" id="QAA76805.1"/>
    </source>
</evidence>
<sequence length="350" mass="37773">MKCFAILVFAVAWTGVGIPVVPLGTTPELPMYDPFVTQLIASAEREVLAALSDIRAYAGNGATADLLGALAAAAQRGIDVRVLGEARAAGPGPDQRAAFAYLEGRGVAVRWDDPEVTLHAKFVVIDRRWVVVGSTHWTMSALTRSVQLDIAVEDEQLGDAFGRFFDLLWDGQLRAIPELSPPPWPRPAVVPLLDFPQGGLHAQTVPEMVRAAGRSLQVLLYRLTYYPAYAGSPSNLIVDELCRAAARGVEVRVLLEGGEDFADLAHGNRVSAAYLAACGVAVRWDSPGTTLHAKGLIVDDRDVLVSSANWSYYSLVQNVEAGLAFLGVPELALPLRHWFDSLWDGARPQP</sequence>
<proteinExistence type="inferred from homology"/>
<feature type="domain" description="PLD phosphodiesterase" evidence="7">
    <location>
        <begin position="287"/>
        <end position="314"/>
    </location>
</feature>
<dbReference type="Proteomes" id="UP000287233">
    <property type="component" value="Chromosome"/>
</dbReference>
<dbReference type="AlphaFoldDB" id="A0A410FUJ8"/>
<dbReference type="GO" id="GO:0016042">
    <property type="term" value="P:lipid catabolic process"/>
    <property type="evidence" value="ECO:0007669"/>
    <property type="project" value="UniProtKB-KW"/>
</dbReference>
<dbReference type="KEGG" id="bih:BIP78_1039"/>
<evidence type="ECO:0000256" key="1">
    <source>
        <dbReference type="ARBA" id="ARBA00000798"/>
    </source>
</evidence>
<accession>A0A410FUJ8</accession>
<feature type="domain" description="PLD phosphodiesterase" evidence="7">
    <location>
        <begin position="114"/>
        <end position="141"/>
    </location>
</feature>
<dbReference type="EMBL" id="CP034928">
    <property type="protein sequence ID" value="QAA76805.1"/>
    <property type="molecule type" value="Genomic_DNA"/>
</dbReference>
<comment type="similarity">
    <text evidence="2">Belongs to the phospholipase D family.</text>
</comment>
<evidence type="ECO:0000256" key="2">
    <source>
        <dbReference type="ARBA" id="ARBA00008664"/>
    </source>
</evidence>
<gene>
    <name evidence="8" type="ORF">BIP78_1039</name>
</gene>
<dbReference type="GO" id="GO:0006793">
    <property type="term" value="P:phosphorus metabolic process"/>
    <property type="evidence" value="ECO:0007669"/>
    <property type="project" value="UniProtKB-ARBA"/>
</dbReference>
<dbReference type="Pfam" id="PF13091">
    <property type="entry name" value="PLDc_2"/>
    <property type="match status" value="2"/>
</dbReference>
<reference evidence="9" key="1">
    <citation type="submission" date="2018-12" db="EMBL/GenBank/DDBJ databases">
        <title>Complete genome sequence of an uncultured bacterium of the candidate phylum Bipolaricaulota.</title>
        <authorList>
            <person name="Kadnikov V.V."/>
            <person name="Mardanov A.V."/>
            <person name="Beletsky A.V."/>
            <person name="Frank Y.A."/>
            <person name="Karnachuk O.V."/>
            <person name="Ravin N.V."/>
        </authorList>
    </citation>
    <scope>NUCLEOTIDE SEQUENCE [LARGE SCALE GENOMIC DNA]</scope>
</reference>
<protein>
    <recommendedName>
        <fullName evidence="3">phospholipase D</fullName>
        <ecNumber evidence="3">3.1.4.4</ecNumber>
    </recommendedName>
</protein>
<dbReference type="SMART" id="SM00155">
    <property type="entry name" value="PLDc"/>
    <property type="match status" value="2"/>
</dbReference>
<dbReference type="PROSITE" id="PS50035">
    <property type="entry name" value="PLD"/>
    <property type="match status" value="2"/>
</dbReference>
<dbReference type="PANTHER" id="PTHR43856:SF1">
    <property type="entry name" value="MITOCHONDRIAL CARDIOLIPIN HYDROLASE"/>
    <property type="match status" value="1"/>
</dbReference>
<name>A0A410FUJ8_BIPS1</name>
<dbReference type="InterPro" id="IPR025202">
    <property type="entry name" value="PLD-like_dom"/>
</dbReference>
<keyword evidence="5" id="KW-0442">Lipid degradation</keyword>
<dbReference type="GO" id="GO:0004630">
    <property type="term" value="F:phospholipase D activity"/>
    <property type="evidence" value="ECO:0007669"/>
    <property type="project" value="UniProtKB-EC"/>
</dbReference>
<dbReference type="Gene3D" id="3.30.870.10">
    <property type="entry name" value="Endonuclease Chain A"/>
    <property type="match status" value="2"/>
</dbReference>
<evidence type="ECO:0000313" key="9">
    <source>
        <dbReference type="Proteomes" id="UP000287233"/>
    </source>
</evidence>
<dbReference type="SUPFAM" id="SSF56024">
    <property type="entry name" value="Phospholipase D/nuclease"/>
    <property type="match status" value="2"/>
</dbReference>
<dbReference type="InterPro" id="IPR001736">
    <property type="entry name" value="PLipase_D/transphosphatidylase"/>
</dbReference>
<dbReference type="InterPro" id="IPR051406">
    <property type="entry name" value="PLD_domain"/>
</dbReference>
<keyword evidence="6" id="KW-0443">Lipid metabolism</keyword>
<organism evidence="8 9">
    <name type="scientific">Bipolaricaulis sibiricus</name>
    <dbReference type="NCBI Taxonomy" id="2501609"/>
    <lineage>
        <taxon>Bacteria</taxon>
        <taxon>Candidatus Bipolaricaulota</taxon>
        <taxon>Candidatus Bipolaricaulia</taxon>
        <taxon>Candidatus Bipolaricaulales</taxon>
        <taxon>Candidatus Bipolaricaulaceae</taxon>
        <taxon>Candidatus Bipolaricaulis</taxon>
    </lineage>
</organism>